<gene>
    <name evidence="1" type="ORF">OESDEN_17962</name>
</gene>
<evidence type="ECO:0000313" key="1">
    <source>
        <dbReference type="EMBL" id="KHJ82344.1"/>
    </source>
</evidence>
<protein>
    <submittedName>
        <fullName evidence="1">Uncharacterized protein</fullName>
    </submittedName>
</protein>
<dbReference type="GO" id="GO:0038023">
    <property type="term" value="F:signaling receptor activity"/>
    <property type="evidence" value="ECO:0007669"/>
    <property type="project" value="InterPro"/>
</dbReference>
<sequence length="210" mass="23149">MAGKSALMNICYTEYNFQDRIDITTLDEELASLFGADRETVTINSKGASGSAIAQLVEEQQVKEEIKTKLPILHKELELVYGLAAAIESQKAKFDKSNAPDVYRVTISGLSGSTLSKKERDVAVEDIKKAVDKLAKALDAVYGGDAVVEVLAMSSAVNSTDEYVNSTDKHPEETLVRRKRAADMTDTDKNLKTWREMLNVYVFVSTDYPA</sequence>
<feature type="non-terminal residue" evidence="1">
    <location>
        <position position="210"/>
    </location>
</feature>
<evidence type="ECO:0000313" key="2">
    <source>
        <dbReference type="Proteomes" id="UP000053660"/>
    </source>
</evidence>
<reference evidence="1 2" key="1">
    <citation type="submission" date="2014-03" db="EMBL/GenBank/DDBJ databases">
        <title>Draft genome of the hookworm Oesophagostomum dentatum.</title>
        <authorList>
            <person name="Mitreva M."/>
        </authorList>
    </citation>
    <scope>NUCLEOTIDE SEQUENCE [LARGE SCALE GENOMIC DNA]</scope>
    <source>
        <strain evidence="1 2">OD-Hann</strain>
    </source>
</reference>
<proteinExistence type="predicted"/>
<organism evidence="1 2">
    <name type="scientific">Oesophagostomum dentatum</name>
    <name type="common">Nodular worm</name>
    <dbReference type="NCBI Taxonomy" id="61180"/>
    <lineage>
        <taxon>Eukaryota</taxon>
        <taxon>Metazoa</taxon>
        <taxon>Ecdysozoa</taxon>
        <taxon>Nematoda</taxon>
        <taxon>Chromadorea</taxon>
        <taxon>Rhabditida</taxon>
        <taxon>Rhabditina</taxon>
        <taxon>Rhabditomorpha</taxon>
        <taxon>Strongyloidea</taxon>
        <taxon>Strongylidae</taxon>
        <taxon>Oesophagostomum</taxon>
    </lineage>
</organism>
<dbReference type="InterPro" id="IPR012493">
    <property type="entry name" value="Renin_rcpt"/>
</dbReference>
<dbReference type="AlphaFoldDB" id="A0A0B1SBP0"/>
<dbReference type="PANTHER" id="PTHR13351">
    <property type="entry name" value="RENIN RECEPTOR"/>
    <property type="match status" value="1"/>
</dbReference>
<dbReference type="Proteomes" id="UP000053660">
    <property type="component" value="Unassembled WGS sequence"/>
</dbReference>
<dbReference type="PANTHER" id="PTHR13351:SF1">
    <property type="entry name" value="RENIN RECEPTOR"/>
    <property type="match status" value="1"/>
</dbReference>
<name>A0A0B1SBP0_OESDE</name>
<accession>A0A0B1SBP0</accession>
<dbReference type="GO" id="GO:0030177">
    <property type="term" value="P:positive regulation of Wnt signaling pathway"/>
    <property type="evidence" value="ECO:0007669"/>
    <property type="project" value="TreeGrafter"/>
</dbReference>
<keyword evidence="2" id="KW-1185">Reference proteome</keyword>
<dbReference type="GO" id="GO:0009897">
    <property type="term" value="C:external side of plasma membrane"/>
    <property type="evidence" value="ECO:0007669"/>
    <property type="project" value="TreeGrafter"/>
</dbReference>
<dbReference type="OrthoDB" id="7866065at2759"/>
<dbReference type="EMBL" id="KN580231">
    <property type="protein sequence ID" value="KHJ82344.1"/>
    <property type="molecule type" value="Genomic_DNA"/>
</dbReference>